<dbReference type="Pfam" id="PF00300">
    <property type="entry name" value="His_Phos_1"/>
    <property type="match status" value="1"/>
</dbReference>
<reference evidence="2" key="1">
    <citation type="journal article" date="2019" name="Int. J. Syst. Evol. Microbiol.">
        <title>The Global Catalogue of Microorganisms (GCM) 10K type strain sequencing project: providing services to taxonomists for standard genome sequencing and annotation.</title>
        <authorList>
            <consortium name="The Broad Institute Genomics Platform"/>
            <consortium name="The Broad Institute Genome Sequencing Center for Infectious Disease"/>
            <person name="Wu L."/>
            <person name="Ma J."/>
        </authorList>
    </citation>
    <scope>NUCLEOTIDE SEQUENCE [LARGE SCALE GENOMIC DNA]</scope>
    <source>
        <strain evidence="2">KCTC 33576</strain>
    </source>
</reference>
<dbReference type="InterPro" id="IPR013078">
    <property type="entry name" value="His_Pase_superF_clade-1"/>
</dbReference>
<protein>
    <submittedName>
        <fullName evidence="1">Histidine phosphatase family protein</fullName>
    </submittedName>
</protein>
<dbReference type="SMART" id="SM00855">
    <property type="entry name" value="PGAM"/>
    <property type="match status" value="1"/>
</dbReference>
<evidence type="ECO:0000313" key="2">
    <source>
        <dbReference type="Proteomes" id="UP001597391"/>
    </source>
</evidence>
<keyword evidence="2" id="KW-1185">Reference proteome</keyword>
<organism evidence="1 2">
    <name type="scientific">Populibacterium corticicola</name>
    <dbReference type="NCBI Taxonomy" id="1812826"/>
    <lineage>
        <taxon>Bacteria</taxon>
        <taxon>Bacillati</taxon>
        <taxon>Actinomycetota</taxon>
        <taxon>Actinomycetes</taxon>
        <taxon>Micrococcales</taxon>
        <taxon>Jonesiaceae</taxon>
        <taxon>Populibacterium</taxon>
    </lineage>
</organism>
<dbReference type="EMBL" id="JBHUOP010000001">
    <property type="protein sequence ID" value="MFD2839228.1"/>
    <property type="molecule type" value="Genomic_DNA"/>
</dbReference>
<dbReference type="InterPro" id="IPR029033">
    <property type="entry name" value="His_PPase_superfam"/>
</dbReference>
<dbReference type="CDD" id="cd07067">
    <property type="entry name" value="HP_PGM_like"/>
    <property type="match status" value="1"/>
</dbReference>
<dbReference type="Proteomes" id="UP001597391">
    <property type="component" value="Unassembled WGS sequence"/>
</dbReference>
<dbReference type="Gene3D" id="3.40.50.1240">
    <property type="entry name" value="Phosphoglycerate mutase-like"/>
    <property type="match status" value="1"/>
</dbReference>
<name>A0ABW5XC15_9MICO</name>
<accession>A0ABW5XC15</accession>
<gene>
    <name evidence="1" type="ORF">ACFSYH_01420</name>
</gene>
<sequence>MTVVLWRHAPTPANAAGQLQGQADTEPGAEGLALGRVAARRLLDLYGTPTAVYSSPLRRAVATAELLGYPVEVEPGVNQRSYGVWEGMTITQVAREYPDELAVRDAGGDPDIPGWETSDQVGRRVAGAIEAQCASVLSRLESGILLGDEPSPPEPGMRVQDGALLAAASKNPGATGATDAAQKSPVLVFASHGSAIATGLRRLLGLPEEPQIFGYLHHANWVELHRNNGVWRVERYDYGVS</sequence>
<comment type="caution">
    <text evidence="1">The sequence shown here is derived from an EMBL/GenBank/DDBJ whole genome shotgun (WGS) entry which is preliminary data.</text>
</comment>
<proteinExistence type="predicted"/>
<evidence type="ECO:0000313" key="1">
    <source>
        <dbReference type="EMBL" id="MFD2839228.1"/>
    </source>
</evidence>
<dbReference type="SUPFAM" id="SSF53254">
    <property type="entry name" value="Phosphoglycerate mutase-like"/>
    <property type="match status" value="1"/>
</dbReference>